<dbReference type="GO" id="GO:0003729">
    <property type="term" value="F:mRNA binding"/>
    <property type="evidence" value="ECO:0007669"/>
    <property type="project" value="TreeGrafter"/>
</dbReference>
<evidence type="ECO:0000256" key="1">
    <source>
        <dbReference type="ARBA" id="ARBA00010415"/>
    </source>
</evidence>
<dbReference type="InterPro" id="IPR019050">
    <property type="entry name" value="FDF_dom"/>
</dbReference>
<dbReference type="PROSITE" id="PS52002">
    <property type="entry name" value="SM"/>
    <property type="match status" value="1"/>
</dbReference>
<dbReference type="InterPro" id="IPR025768">
    <property type="entry name" value="TFG_box"/>
</dbReference>
<dbReference type="SMART" id="SM01271">
    <property type="entry name" value="LSM14"/>
    <property type="match status" value="1"/>
</dbReference>
<dbReference type="PROSITE" id="PS51536">
    <property type="entry name" value="TFG"/>
    <property type="match status" value="1"/>
</dbReference>
<evidence type="ECO:0000256" key="2">
    <source>
        <dbReference type="ARBA" id="ARBA00022473"/>
    </source>
</evidence>
<evidence type="ECO:0000256" key="6">
    <source>
        <dbReference type="PROSITE-ProRule" id="PRU00869"/>
    </source>
</evidence>
<comment type="caution">
    <text evidence="11">The sequence shown here is derived from an EMBL/GenBank/DDBJ whole genome shotgun (WGS) entry which is preliminary data.</text>
</comment>
<keyword evidence="12" id="KW-1185">Reference proteome</keyword>
<accession>A0A5J5DJB6</accession>
<dbReference type="GO" id="GO:1990904">
    <property type="term" value="C:ribonucleoprotein complex"/>
    <property type="evidence" value="ECO:0007669"/>
    <property type="project" value="UniProtKB-KW"/>
</dbReference>
<feature type="non-terminal residue" evidence="11">
    <location>
        <position position="459"/>
    </location>
</feature>
<proteinExistence type="inferred from homology"/>
<evidence type="ECO:0000259" key="9">
    <source>
        <dbReference type="PROSITE" id="PS51536"/>
    </source>
</evidence>
<dbReference type="InterPro" id="IPR047575">
    <property type="entry name" value="Sm"/>
</dbReference>
<comment type="similarity">
    <text evidence="1">Belongs to the LSM14 family.</text>
</comment>
<evidence type="ECO:0000313" key="12">
    <source>
        <dbReference type="Proteomes" id="UP000327493"/>
    </source>
</evidence>
<dbReference type="PANTHER" id="PTHR13586:SF1">
    <property type="entry name" value="PROTEIN LSM14 HOMOLOG B"/>
    <property type="match status" value="1"/>
</dbReference>
<evidence type="ECO:0000313" key="11">
    <source>
        <dbReference type="EMBL" id="KAA8593457.1"/>
    </source>
</evidence>
<protein>
    <recommendedName>
        <fullName evidence="13">DFDF domain-containing protein</fullName>
    </recommendedName>
</protein>
<keyword evidence="2" id="KW-0217">Developmental protein</keyword>
<evidence type="ECO:0000256" key="5">
    <source>
        <dbReference type="PROSITE-ProRule" id="PRU00846"/>
    </source>
</evidence>
<evidence type="ECO:0000259" key="8">
    <source>
        <dbReference type="PROSITE" id="PS51513"/>
    </source>
</evidence>
<evidence type="ECO:0000256" key="7">
    <source>
        <dbReference type="SAM" id="MobiDB-lite"/>
    </source>
</evidence>
<dbReference type="CDD" id="cd01736">
    <property type="entry name" value="LSm14_N"/>
    <property type="match status" value="1"/>
</dbReference>
<keyword evidence="4" id="KW-0687">Ribonucleoprotein</keyword>
<feature type="short sequence motif" description="TFG box" evidence="6">
    <location>
        <begin position="328"/>
        <end position="348"/>
    </location>
</feature>
<dbReference type="PANTHER" id="PTHR13586">
    <property type="entry name" value="SCD6 PROTEIN-RELATED"/>
    <property type="match status" value="1"/>
</dbReference>
<dbReference type="InterPro" id="IPR025761">
    <property type="entry name" value="FFD_box"/>
</dbReference>
<reference evidence="11 12" key="1">
    <citation type="submission" date="2019-08" db="EMBL/GenBank/DDBJ databases">
        <title>A chromosome-level genome assembly, high-density linkage maps, and genome scans reveal the genomic architecture of hybrid incompatibilities underlying speciation via character displacement in darters (Percidae: Etheostominae).</title>
        <authorList>
            <person name="Moran R.L."/>
            <person name="Catchen J.M."/>
            <person name="Fuller R.C."/>
        </authorList>
    </citation>
    <scope>NUCLEOTIDE SEQUENCE [LARGE SCALE GENOMIC DNA]</scope>
    <source>
        <strain evidence="11">EspeVRDwgs_2016</strain>
        <tissue evidence="11">Muscle</tissue>
    </source>
</reference>
<feature type="domain" description="TFG box profile" evidence="9">
    <location>
        <begin position="328"/>
        <end position="348"/>
    </location>
</feature>
<evidence type="ECO:0000256" key="3">
    <source>
        <dbReference type="ARBA" id="ARBA00022845"/>
    </source>
</evidence>
<keyword evidence="3" id="KW-0810">Translation regulation</keyword>
<feature type="region of interest" description="Disordered" evidence="7">
    <location>
        <begin position="156"/>
        <end position="242"/>
    </location>
</feature>
<feature type="compositionally biased region" description="Low complexity" evidence="7">
    <location>
        <begin position="163"/>
        <end position="184"/>
    </location>
</feature>
<feature type="domain" description="FFD box profile" evidence="8">
    <location>
        <begin position="310"/>
        <end position="326"/>
    </location>
</feature>
<evidence type="ECO:0000256" key="4">
    <source>
        <dbReference type="ARBA" id="ARBA00023274"/>
    </source>
</evidence>
<feature type="compositionally biased region" description="Basic residues" evidence="7">
    <location>
        <begin position="223"/>
        <end position="236"/>
    </location>
</feature>
<dbReference type="InterPro" id="IPR010920">
    <property type="entry name" value="LSM_dom_sf"/>
</dbReference>
<dbReference type="SUPFAM" id="SSF50182">
    <property type="entry name" value="Sm-like ribonucleoproteins"/>
    <property type="match status" value="1"/>
</dbReference>
<gene>
    <name evidence="11" type="ORF">FQN60_009573</name>
</gene>
<dbReference type="SMART" id="SM01199">
    <property type="entry name" value="FDF"/>
    <property type="match status" value="1"/>
</dbReference>
<dbReference type="Pfam" id="PF12701">
    <property type="entry name" value="LSM14"/>
    <property type="match status" value="1"/>
</dbReference>
<dbReference type="EMBL" id="VOFY01000004">
    <property type="protein sequence ID" value="KAA8593457.1"/>
    <property type="molecule type" value="Genomic_DNA"/>
</dbReference>
<dbReference type="PROSITE" id="PS51513">
    <property type="entry name" value="FFD"/>
    <property type="match status" value="1"/>
</dbReference>
<feature type="region of interest" description="Disordered" evidence="7">
    <location>
        <begin position="439"/>
        <end position="459"/>
    </location>
</feature>
<evidence type="ECO:0008006" key="13">
    <source>
        <dbReference type="Google" id="ProtNLM"/>
    </source>
</evidence>
<name>A0A5J5DJB6_9PERO</name>
<dbReference type="GO" id="GO:0006417">
    <property type="term" value="P:regulation of translation"/>
    <property type="evidence" value="ECO:0007669"/>
    <property type="project" value="UniProtKB-KW"/>
</dbReference>
<dbReference type="InterPro" id="IPR025609">
    <property type="entry name" value="Lsm14-like_N"/>
</dbReference>
<organism evidence="11 12">
    <name type="scientific">Etheostoma spectabile</name>
    <name type="common">orangethroat darter</name>
    <dbReference type="NCBI Taxonomy" id="54343"/>
    <lineage>
        <taxon>Eukaryota</taxon>
        <taxon>Metazoa</taxon>
        <taxon>Chordata</taxon>
        <taxon>Craniata</taxon>
        <taxon>Vertebrata</taxon>
        <taxon>Euteleostomi</taxon>
        <taxon>Actinopterygii</taxon>
        <taxon>Neopterygii</taxon>
        <taxon>Teleostei</taxon>
        <taxon>Neoteleostei</taxon>
        <taxon>Acanthomorphata</taxon>
        <taxon>Eupercaria</taxon>
        <taxon>Perciformes</taxon>
        <taxon>Percoidei</taxon>
        <taxon>Percidae</taxon>
        <taxon>Etheostomatinae</taxon>
        <taxon>Etheostoma</taxon>
    </lineage>
</organism>
<feature type="short sequence motif" description="FFD box" evidence="5">
    <location>
        <begin position="310"/>
        <end position="326"/>
    </location>
</feature>
<dbReference type="Gene3D" id="2.30.30.100">
    <property type="match status" value="1"/>
</dbReference>
<evidence type="ECO:0000259" key="10">
    <source>
        <dbReference type="PROSITE" id="PS52002"/>
    </source>
</evidence>
<sequence length="459" mass="50742">MSAGGGTPYIGSKISLISKAQIRYEGILSSVDTDRSTVALAKVKSYGTEDRHTDRPVPPKDEIYEFIIFRGSDIKDITVSEPPKPHHGLPRDPAIVQSSMGSSPAAYHPRWSSYRDMMPTYNQLAATSLLNQQYNAALGLGLHGIPARRAPMVEQAVQTVPSTGAAQKKGKTTTQPQVRQPVRPAQRSGQVQKENIPTTKQSRGPSQPSAAKVQGQAAENQKQRQKQGSRRSRNRSRGQLLVKDSKATTLQFESDFDFETAHAQFKDDIMKEDVGMFISKDICQLVEKVDSREAQDSQGMEEEGDTLGDKYYDKAKCFFDNISSDLKPRRTTWAEEKKLNMETFGVPGRFLRGRGFRGRGRRGQSTTEQRPLPKVGMALLLTVLVCVSSSSDLTTGVFPPLALVVWLSEEEFEDVEDMRDLASRPSRTCRKSPLLTTSSFGEVSIPSSPPELKKTSKAS</sequence>
<feature type="domain" description="Sm" evidence="10">
    <location>
        <begin position="1"/>
        <end position="83"/>
    </location>
</feature>
<dbReference type="Proteomes" id="UP000327493">
    <property type="component" value="Chromosome 4"/>
</dbReference>
<dbReference type="AlphaFoldDB" id="A0A5J5DJB6"/>
<feature type="compositionally biased region" description="Polar residues" evidence="7">
    <location>
        <begin position="187"/>
        <end position="209"/>
    </location>
</feature>